<dbReference type="SUPFAM" id="SSF143243">
    <property type="entry name" value="Nqo5-like"/>
    <property type="match status" value="1"/>
</dbReference>
<dbReference type="PANTHER" id="PTHR10884:SF14">
    <property type="entry name" value="NADH DEHYDROGENASE [UBIQUINONE] IRON-SULFUR PROTEIN 3, MITOCHONDRIAL"/>
    <property type="match status" value="1"/>
</dbReference>
<evidence type="ECO:0000313" key="6">
    <source>
        <dbReference type="EMBL" id="CAB4795677.1"/>
    </source>
</evidence>
<feature type="region of interest" description="Disordered" evidence="3">
    <location>
        <begin position="237"/>
        <end position="270"/>
    </location>
</feature>
<dbReference type="Gene3D" id="3.30.460.80">
    <property type="entry name" value="NADH:ubiquinone oxidoreductase, 30kDa subunit"/>
    <property type="match status" value="1"/>
</dbReference>
<evidence type="ECO:0000256" key="1">
    <source>
        <dbReference type="ARBA" id="ARBA00007569"/>
    </source>
</evidence>
<feature type="region of interest" description="Disordered" evidence="3">
    <location>
        <begin position="113"/>
        <end position="133"/>
    </location>
</feature>
<evidence type="ECO:0000256" key="3">
    <source>
        <dbReference type="SAM" id="MobiDB-lite"/>
    </source>
</evidence>
<dbReference type="InterPro" id="IPR001268">
    <property type="entry name" value="NADH_UbQ_OxRdtase_30kDa_su"/>
</dbReference>
<reference evidence="5" key="1">
    <citation type="submission" date="2020-05" db="EMBL/GenBank/DDBJ databases">
        <authorList>
            <person name="Chiriac C."/>
            <person name="Salcher M."/>
            <person name="Ghai R."/>
            <person name="Kavagutti S V."/>
        </authorList>
    </citation>
    <scope>NUCLEOTIDE SEQUENCE</scope>
</reference>
<dbReference type="PANTHER" id="PTHR10884">
    <property type="entry name" value="NADH DEHYDROGENASE UBIQUINONE IRON-SULFUR PROTEIN 3"/>
    <property type="match status" value="1"/>
</dbReference>
<protein>
    <submittedName>
        <fullName evidence="5">Unannotated protein</fullName>
    </submittedName>
</protein>
<dbReference type="InterPro" id="IPR020396">
    <property type="entry name" value="NADH_UbQ_OxRdtase_CS"/>
</dbReference>
<dbReference type="GO" id="GO:0016651">
    <property type="term" value="F:oxidoreductase activity, acting on NAD(P)H"/>
    <property type="evidence" value="ECO:0007669"/>
    <property type="project" value="InterPro"/>
</dbReference>
<feature type="region of interest" description="Disordered" evidence="3">
    <location>
        <begin position="1"/>
        <end position="23"/>
    </location>
</feature>
<evidence type="ECO:0000313" key="5">
    <source>
        <dbReference type="EMBL" id="CAB4687117.1"/>
    </source>
</evidence>
<organism evidence="5">
    <name type="scientific">freshwater metagenome</name>
    <dbReference type="NCBI Taxonomy" id="449393"/>
    <lineage>
        <taxon>unclassified sequences</taxon>
        <taxon>metagenomes</taxon>
        <taxon>ecological metagenomes</taxon>
    </lineage>
</organism>
<dbReference type="EMBL" id="CAFBQW010000114">
    <property type="protein sequence ID" value="CAB5066959.1"/>
    <property type="molecule type" value="Genomic_DNA"/>
</dbReference>
<name>A0A6J6NKW6_9ZZZZ</name>
<feature type="compositionally biased region" description="Low complexity" evidence="3">
    <location>
        <begin position="257"/>
        <end position="270"/>
    </location>
</feature>
<feature type="domain" description="NADH:ubiquinone oxidoreductase 30kDa subunit" evidence="4">
    <location>
        <begin position="103"/>
        <end position="225"/>
    </location>
</feature>
<feature type="compositionally biased region" description="Polar residues" evidence="3">
    <location>
        <begin position="1"/>
        <end position="10"/>
    </location>
</feature>
<dbReference type="GO" id="GO:0008137">
    <property type="term" value="F:NADH dehydrogenase (ubiquinone) activity"/>
    <property type="evidence" value="ECO:0007669"/>
    <property type="project" value="InterPro"/>
</dbReference>
<feature type="compositionally biased region" description="Acidic residues" evidence="3">
    <location>
        <begin position="13"/>
        <end position="23"/>
    </location>
</feature>
<dbReference type="AlphaFoldDB" id="A0A6J6NKW6"/>
<dbReference type="EMBL" id="CAEZXS010000010">
    <property type="protein sequence ID" value="CAB4687117.1"/>
    <property type="molecule type" value="Genomic_DNA"/>
</dbReference>
<dbReference type="EMBL" id="CAFAAQ010000010">
    <property type="protein sequence ID" value="CAB4795677.1"/>
    <property type="molecule type" value="Genomic_DNA"/>
</dbReference>
<dbReference type="PROSITE" id="PS00542">
    <property type="entry name" value="COMPLEX1_30K"/>
    <property type="match status" value="1"/>
</dbReference>
<evidence type="ECO:0000256" key="2">
    <source>
        <dbReference type="ARBA" id="ARBA00022448"/>
    </source>
</evidence>
<keyword evidence="2" id="KW-0813">Transport</keyword>
<dbReference type="Pfam" id="PF00329">
    <property type="entry name" value="Complex1_30kDa"/>
    <property type="match status" value="1"/>
</dbReference>
<proteinExistence type="inferred from homology"/>
<dbReference type="InterPro" id="IPR037232">
    <property type="entry name" value="NADH_quin_OxRdtase_su_C/D-like"/>
</dbReference>
<comment type="similarity">
    <text evidence="1">Belongs to the complex I 30 kDa subunit family.</text>
</comment>
<accession>A0A6J6NKW6</accession>
<evidence type="ECO:0000259" key="4">
    <source>
        <dbReference type="Pfam" id="PF00329"/>
    </source>
</evidence>
<evidence type="ECO:0000313" key="7">
    <source>
        <dbReference type="EMBL" id="CAB5066959.1"/>
    </source>
</evidence>
<sequence length="270" mass="29405">MPDQSETPIENSEAAEVELVEPEGPVDEAREALLGRFVEALGDAVVDSHIVVDKDLWIRVSADAWHEAGEVARNQLQARYFGFLSAIDWMPSPFGRSMDSEVDRLLEVAAAAAEEPDAAQSSTESEPDQGFEHGFAGGETRFQVFARVAHIGEQGSNWGVTLKVDVPDDTLALSTWTKVYAGADWHEREAHEMFGIDFTGHPALRNMYLPTGFEGHPLRKDFPLLARHVKPWPGIVDVEQMPTSDSDAAEETGPEGTGPEEIGPAEGADA</sequence>
<gene>
    <name evidence="5" type="ORF">UFOPK2582_00178</name>
    <name evidence="6" type="ORF">UFOPK3046_00225</name>
    <name evidence="7" type="ORF">UFOPK4354_01092</name>
</gene>